<dbReference type="PANTHER" id="PTHR30007">
    <property type="entry name" value="PHP DOMAIN PROTEIN"/>
    <property type="match status" value="1"/>
</dbReference>
<dbReference type="InterPro" id="IPR025161">
    <property type="entry name" value="IS402-like_dom"/>
</dbReference>
<dbReference type="Pfam" id="PF13340">
    <property type="entry name" value="DUF4096"/>
    <property type="match status" value="1"/>
</dbReference>
<dbReference type="Proteomes" id="UP000657574">
    <property type="component" value="Unassembled WGS sequence"/>
</dbReference>
<dbReference type="EMBL" id="BMQA01000137">
    <property type="protein sequence ID" value="GGJ71774.1"/>
    <property type="molecule type" value="Genomic_DNA"/>
</dbReference>
<evidence type="ECO:0000256" key="1">
    <source>
        <dbReference type="SAM" id="MobiDB-lite"/>
    </source>
</evidence>
<feature type="region of interest" description="Disordered" evidence="1">
    <location>
        <begin position="211"/>
        <end position="278"/>
    </location>
</feature>
<protein>
    <recommendedName>
        <fullName evidence="6">Transposase</fullName>
    </recommendedName>
</protein>
<feature type="region of interest" description="Disordered" evidence="1">
    <location>
        <begin position="132"/>
        <end position="156"/>
    </location>
</feature>
<accession>A0A917PDB2</accession>
<evidence type="ECO:0000259" key="3">
    <source>
        <dbReference type="Pfam" id="PF13340"/>
    </source>
</evidence>
<dbReference type="GO" id="GO:0006313">
    <property type="term" value="P:DNA transposition"/>
    <property type="evidence" value="ECO:0007669"/>
    <property type="project" value="InterPro"/>
</dbReference>
<dbReference type="AlphaFoldDB" id="A0A917PDB2"/>
<evidence type="ECO:0000259" key="2">
    <source>
        <dbReference type="Pfam" id="PF01609"/>
    </source>
</evidence>
<reference evidence="4" key="2">
    <citation type="submission" date="2020-09" db="EMBL/GenBank/DDBJ databases">
        <authorList>
            <person name="Sun Q."/>
            <person name="Ohkuma M."/>
        </authorList>
    </citation>
    <scope>NUCLEOTIDE SEQUENCE</scope>
    <source>
        <strain evidence="4">JCM 3086</strain>
    </source>
</reference>
<dbReference type="GO" id="GO:0004803">
    <property type="term" value="F:transposase activity"/>
    <property type="evidence" value="ECO:0007669"/>
    <property type="project" value="InterPro"/>
</dbReference>
<proteinExistence type="predicted"/>
<evidence type="ECO:0008006" key="6">
    <source>
        <dbReference type="Google" id="ProtNLM"/>
    </source>
</evidence>
<dbReference type="PANTHER" id="PTHR30007:SF0">
    <property type="entry name" value="TRANSPOSASE"/>
    <property type="match status" value="1"/>
</dbReference>
<keyword evidence="5" id="KW-1185">Reference proteome</keyword>
<dbReference type="Pfam" id="PF01609">
    <property type="entry name" value="DDE_Tnp_1"/>
    <property type="match status" value="1"/>
</dbReference>
<evidence type="ECO:0000313" key="5">
    <source>
        <dbReference type="Proteomes" id="UP000657574"/>
    </source>
</evidence>
<feature type="domain" description="Transposase IS4-like" evidence="2">
    <location>
        <begin position="122"/>
        <end position="220"/>
    </location>
</feature>
<name>A0A917PDB2_9ACTN</name>
<dbReference type="GO" id="GO:0003677">
    <property type="term" value="F:DNA binding"/>
    <property type="evidence" value="ECO:0007669"/>
    <property type="project" value="InterPro"/>
</dbReference>
<reference evidence="4" key="1">
    <citation type="journal article" date="2014" name="Int. J. Syst. Evol. Microbiol.">
        <title>Complete genome sequence of Corynebacterium casei LMG S-19264T (=DSM 44701T), isolated from a smear-ripened cheese.</title>
        <authorList>
            <consortium name="US DOE Joint Genome Institute (JGI-PGF)"/>
            <person name="Walter F."/>
            <person name="Albersmeier A."/>
            <person name="Kalinowski J."/>
            <person name="Ruckert C."/>
        </authorList>
    </citation>
    <scope>NUCLEOTIDE SEQUENCE</scope>
    <source>
        <strain evidence="4">JCM 3086</strain>
    </source>
</reference>
<gene>
    <name evidence="4" type="ORF">GCM10010121_097950</name>
</gene>
<organism evidence="4 5">
    <name type="scientific">Streptomyces brasiliensis</name>
    <dbReference type="NCBI Taxonomy" id="1954"/>
    <lineage>
        <taxon>Bacteria</taxon>
        <taxon>Bacillati</taxon>
        <taxon>Actinomycetota</taxon>
        <taxon>Actinomycetes</taxon>
        <taxon>Kitasatosporales</taxon>
        <taxon>Streptomycetaceae</taxon>
        <taxon>Streptomyces</taxon>
    </lineage>
</organism>
<dbReference type="NCBIfam" id="NF033580">
    <property type="entry name" value="transpos_IS5_3"/>
    <property type="match status" value="1"/>
</dbReference>
<feature type="compositionally biased region" description="Basic residues" evidence="1">
    <location>
        <begin position="222"/>
        <end position="235"/>
    </location>
</feature>
<sequence length="278" mass="29813">MGSAIMELRRPVIIGRPVPALPSWLTEPLWDQFAALLPQRPEFDPTHPLGCHRRRISDRIVFDKLLQVLRFGCSYEAIADSVCSATTIRNRRDERIRLGLFARLKQIALDAYDRIVGLALDQIAVDGAITKAPGGGEAAGRSPVDRGKQGLKRSGMTDGYGIPLGRVLTGANCHDSPLLAPTLDLLAELGPLPDEITVHLDAGYDSAKSRTLLAERGLTARSPRRGPRRRSRPPRGGRSSAPTPGRTPSTGSPAATNGASASSRYSSTSPTRSSPSVV</sequence>
<comment type="caution">
    <text evidence="4">The sequence shown here is derived from an EMBL/GenBank/DDBJ whole genome shotgun (WGS) entry which is preliminary data.</text>
</comment>
<feature type="domain" description="Insertion element IS402-like" evidence="3">
    <location>
        <begin position="25"/>
        <end position="104"/>
    </location>
</feature>
<dbReference type="InterPro" id="IPR002559">
    <property type="entry name" value="Transposase_11"/>
</dbReference>
<feature type="compositionally biased region" description="Low complexity" evidence="1">
    <location>
        <begin position="236"/>
        <end position="278"/>
    </location>
</feature>
<evidence type="ECO:0000313" key="4">
    <source>
        <dbReference type="EMBL" id="GGJ71774.1"/>
    </source>
</evidence>